<evidence type="ECO:0000256" key="4">
    <source>
        <dbReference type="ARBA" id="ARBA00022777"/>
    </source>
</evidence>
<dbReference type="SUPFAM" id="SSF56112">
    <property type="entry name" value="Protein kinase-like (PK-like)"/>
    <property type="match status" value="1"/>
</dbReference>
<evidence type="ECO:0000256" key="2">
    <source>
        <dbReference type="ARBA" id="ARBA00022679"/>
    </source>
</evidence>
<evidence type="ECO:0000256" key="5">
    <source>
        <dbReference type="ARBA" id="ARBA00022840"/>
    </source>
</evidence>
<evidence type="ECO:0000259" key="6">
    <source>
        <dbReference type="PROSITE" id="PS50011"/>
    </source>
</evidence>
<dbReference type="GO" id="GO:0005524">
    <property type="term" value="F:ATP binding"/>
    <property type="evidence" value="ECO:0007669"/>
    <property type="project" value="UniProtKB-KW"/>
</dbReference>
<dbReference type="AlphaFoldDB" id="A0A5J4X781"/>
<feature type="domain" description="Protein kinase" evidence="6">
    <location>
        <begin position="1"/>
        <end position="212"/>
    </location>
</feature>
<sequence>MDTARRTPAIKQEQIDNEILNGGSQKQKEKNFFHEVLYSKEIRQQKPLSEIVASENLNTIYVIGALDWGRLPFNDTYGRPPFVTHPTGYKYSYVFGRYLVKQHELFITFIRTVQCTGNFGLAEDLIEKDYVTMAGTNAYMAPEGHLTKKLNFKSDIFSLGIIIFQLLTGYNPFEAPSEAEMIEKIKKGQASKLSVCVSAEMKKLVESMLSTV</sequence>
<gene>
    <name evidence="7" type="ORF">EZS28_001595</name>
</gene>
<dbReference type="InterPro" id="IPR000719">
    <property type="entry name" value="Prot_kinase_dom"/>
</dbReference>
<evidence type="ECO:0000313" key="8">
    <source>
        <dbReference type="Proteomes" id="UP000324800"/>
    </source>
</evidence>
<comment type="caution">
    <text evidence="7">The sequence shown here is derived from an EMBL/GenBank/DDBJ whole genome shotgun (WGS) entry which is preliminary data.</text>
</comment>
<dbReference type="EMBL" id="SNRW01000169">
    <property type="protein sequence ID" value="KAA6402883.1"/>
    <property type="molecule type" value="Genomic_DNA"/>
</dbReference>
<dbReference type="Proteomes" id="UP000324800">
    <property type="component" value="Unassembled WGS sequence"/>
</dbReference>
<keyword evidence="2" id="KW-0808">Transferase</keyword>
<evidence type="ECO:0000313" key="7">
    <source>
        <dbReference type="EMBL" id="KAA6402883.1"/>
    </source>
</evidence>
<evidence type="ECO:0000256" key="3">
    <source>
        <dbReference type="ARBA" id="ARBA00022741"/>
    </source>
</evidence>
<evidence type="ECO:0000256" key="1">
    <source>
        <dbReference type="ARBA" id="ARBA00022527"/>
    </source>
</evidence>
<dbReference type="Gene3D" id="1.10.510.10">
    <property type="entry name" value="Transferase(Phosphotransferase) domain 1"/>
    <property type="match status" value="1"/>
</dbReference>
<keyword evidence="3" id="KW-0547">Nucleotide-binding</keyword>
<name>A0A5J4X781_9EUKA</name>
<dbReference type="InterPro" id="IPR011009">
    <property type="entry name" value="Kinase-like_dom_sf"/>
</dbReference>
<dbReference type="PROSITE" id="PS50011">
    <property type="entry name" value="PROTEIN_KINASE_DOM"/>
    <property type="match status" value="1"/>
</dbReference>
<keyword evidence="1" id="KW-0723">Serine/threonine-protein kinase</keyword>
<proteinExistence type="predicted"/>
<keyword evidence="5" id="KW-0067">ATP-binding</keyword>
<organism evidence="7 8">
    <name type="scientific">Streblomastix strix</name>
    <dbReference type="NCBI Taxonomy" id="222440"/>
    <lineage>
        <taxon>Eukaryota</taxon>
        <taxon>Metamonada</taxon>
        <taxon>Preaxostyla</taxon>
        <taxon>Oxymonadida</taxon>
        <taxon>Streblomastigidae</taxon>
        <taxon>Streblomastix</taxon>
    </lineage>
</organism>
<accession>A0A5J4X781</accession>
<dbReference type="Pfam" id="PF00069">
    <property type="entry name" value="Pkinase"/>
    <property type="match status" value="1"/>
</dbReference>
<dbReference type="PANTHER" id="PTHR24353">
    <property type="entry name" value="CYCLIC NUCLEOTIDE-DEPENDENT PROTEIN KINASE"/>
    <property type="match status" value="1"/>
</dbReference>
<dbReference type="SMART" id="SM00220">
    <property type="entry name" value="S_TKc"/>
    <property type="match status" value="1"/>
</dbReference>
<reference evidence="7 8" key="1">
    <citation type="submission" date="2019-03" db="EMBL/GenBank/DDBJ databases">
        <title>Single cell metagenomics reveals metabolic interactions within the superorganism composed of flagellate Streblomastix strix and complex community of Bacteroidetes bacteria on its surface.</title>
        <authorList>
            <person name="Treitli S.C."/>
            <person name="Kolisko M."/>
            <person name="Husnik F."/>
            <person name="Keeling P."/>
            <person name="Hampl V."/>
        </authorList>
    </citation>
    <scope>NUCLEOTIDE SEQUENCE [LARGE SCALE GENOMIC DNA]</scope>
    <source>
        <strain evidence="7">ST1C</strain>
    </source>
</reference>
<dbReference type="OrthoDB" id="688481at2759"/>
<dbReference type="GO" id="GO:0004674">
    <property type="term" value="F:protein serine/threonine kinase activity"/>
    <property type="evidence" value="ECO:0007669"/>
    <property type="project" value="UniProtKB-KW"/>
</dbReference>
<protein>
    <recommendedName>
        <fullName evidence="6">Protein kinase domain-containing protein</fullName>
    </recommendedName>
</protein>
<keyword evidence="4" id="KW-0418">Kinase</keyword>